<dbReference type="InterPro" id="IPR000825">
    <property type="entry name" value="SUF_FeS_clus_asmbl_SufBD_core"/>
</dbReference>
<dbReference type="RefSeq" id="WP_211938209.1">
    <property type="nucleotide sequence ID" value="NZ_CP073078.1"/>
</dbReference>
<evidence type="ECO:0000313" key="3">
    <source>
        <dbReference type="Proteomes" id="UP000676409"/>
    </source>
</evidence>
<dbReference type="KEGG" id="caul:KCG34_24545"/>
<dbReference type="Pfam" id="PF01458">
    <property type="entry name" value="SUFBD_core"/>
    <property type="match status" value="1"/>
</dbReference>
<keyword evidence="3" id="KW-1185">Reference proteome</keyword>
<dbReference type="AlphaFoldDB" id="A0A975IUU4"/>
<accession>A0A975IUU4</accession>
<dbReference type="SUPFAM" id="SSF101960">
    <property type="entry name" value="Stabilizer of iron transporter SufD"/>
    <property type="match status" value="1"/>
</dbReference>
<gene>
    <name evidence="2" type="primary">sufD</name>
    <name evidence="2" type="ORF">KCG34_24545</name>
</gene>
<dbReference type="GO" id="GO:0016226">
    <property type="term" value="P:iron-sulfur cluster assembly"/>
    <property type="evidence" value="ECO:0007669"/>
    <property type="project" value="InterPro"/>
</dbReference>
<dbReference type="EMBL" id="CP073078">
    <property type="protein sequence ID" value="QUD88158.1"/>
    <property type="molecule type" value="Genomic_DNA"/>
</dbReference>
<dbReference type="NCBIfam" id="TIGR01981">
    <property type="entry name" value="sufD"/>
    <property type="match status" value="1"/>
</dbReference>
<dbReference type="PANTHER" id="PTHR43575:SF1">
    <property type="entry name" value="PROTEIN ABCI7, CHLOROPLASTIC"/>
    <property type="match status" value="1"/>
</dbReference>
<dbReference type="PANTHER" id="PTHR43575">
    <property type="entry name" value="PROTEIN ABCI7, CHLOROPLASTIC"/>
    <property type="match status" value="1"/>
</dbReference>
<sequence>MTLARAIASGDVAQLPSRREEDWRWTDLRGLIRTIPAASPAADGIKLKRGPFRNLADEEIVFVNGRQLEGPSALIIEPGHPGPLALRFVSAAHGTAHHAAFSLVLRPGAELVLLESYESLGEAYLADISLDIHLGEGARLERVAVVAEAADAVSISQTRVELAPHARFVQTVLTSGAKRQRHETRLRHPGGGAEVRLDGVYLLDGAAHADLTTAVTHAGVDGVTQQLTKGAVRGQARAVFQGRIVVAEGADRTDARMGHHALILSDKAEVDAKPELEIYADDVSCAHGNTVGAIDEQALFYAMQRGIPEAEARAMLTEAFVAEVIDRIEHPGAREAAHAWAAQLAGRAG</sequence>
<dbReference type="InterPro" id="IPR037284">
    <property type="entry name" value="SUF_FeS_clus_asmbl_SufBD_sf"/>
</dbReference>
<organism evidence="2 3">
    <name type="scientific">Phenylobacterium montanum</name>
    <dbReference type="NCBI Taxonomy" id="2823693"/>
    <lineage>
        <taxon>Bacteria</taxon>
        <taxon>Pseudomonadati</taxon>
        <taxon>Pseudomonadota</taxon>
        <taxon>Alphaproteobacteria</taxon>
        <taxon>Caulobacterales</taxon>
        <taxon>Caulobacteraceae</taxon>
        <taxon>Phenylobacterium</taxon>
    </lineage>
</organism>
<feature type="domain" description="SUF system FeS cluster assembly SufBD core" evidence="1">
    <location>
        <begin position="90"/>
        <end position="320"/>
    </location>
</feature>
<evidence type="ECO:0000259" key="1">
    <source>
        <dbReference type="Pfam" id="PF01458"/>
    </source>
</evidence>
<protein>
    <submittedName>
        <fullName evidence="2">Fe-S cluster assembly protein SufD</fullName>
    </submittedName>
</protein>
<dbReference type="InterPro" id="IPR011542">
    <property type="entry name" value="SUF_FeS_clus_asmbl_SufD"/>
</dbReference>
<evidence type="ECO:0000313" key="2">
    <source>
        <dbReference type="EMBL" id="QUD88158.1"/>
    </source>
</evidence>
<reference evidence="2" key="1">
    <citation type="submission" date="2021-04" db="EMBL/GenBank/DDBJ databases">
        <title>The complete genome sequence of Caulobacter sp. S6.</title>
        <authorList>
            <person name="Tang Y."/>
            <person name="Ouyang W."/>
            <person name="Liu Q."/>
            <person name="Huang B."/>
            <person name="Guo Z."/>
            <person name="Lei P."/>
        </authorList>
    </citation>
    <scope>NUCLEOTIDE SEQUENCE</scope>
    <source>
        <strain evidence="2">S6</strain>
    </source>
</reference>
<name>A0A975IUU4_9CAUL</name>
<dbReference type="InterPro" id="IPR055346">
    <property type="entry name" value="Fe-S_cluster_assembly_SufBD"/>
</dbReference>
<dbReference type="Proteomes" id="UP000676409">
    <property type="component" value="Chromosome"/>
</dbReference>
<proteinExistence type="predicted"/>